<dbReference type="InterPro" id="IPR026444">
    <property type="entry name" value="Secre_tail"/>
</dbReference>
<dbReference type="InterPro" id="IPR024535">
    <property type="entry name" value="RHGA/B-epi-like_pectate_lyase"/>
</dbReference>
<evidence type="ECO:0000313" key="5">
    <source>
        <dbReference type="Proteomes" id="UP001241110"/>
    </source>
</evidence>
<organism evidence="4 5">
    <name type="scientific">Xanthocytophaga flava</name>
    <dbReference type="NCBI Taxonomy" id="3048013"/>
    <lineage>
        <taxon>Bacteria</taxon>
        <taxon>Pseudomonadati</taxon>
        <taxon>Bacteroidota</taxon>
        <taxon>Cytophagia</taxon>
        <taxon>Cytophagales</taxon>
        <taxon>Rhodocytophagaceae</taxon>
        <taxon>Xanthocytophaga</taxon>
    </lineage>
</organism>
<feature type="domain" description="Secretion system C-terminal sorting" evidence="3">
    <location>
        <begin position="643"/>
        <end position="717"/>
    </location>
</feature>
<sequence>MKKIILSILLLSSAYIQSNAQLINYPSSLDSTHIQQYDGYTIANTGGFFNVKQYGAKGDGVTDDTKAIQAALDANRKGVDTGGESAYFYARPKTLYFPRGTYLVSNTLTWIGQAMMMMGQGKGQTIIKLKNSTSGFTNASIPKAVLSSPDGIYQFHNYIRDLTVSVGSGNAGAIGIDFIANNSGGIVNVEVRSEDRSGKAGISMRRAYPGPCMLKKVAITGFDYGIQACRAEYSITFEDISLTNQKVTGIENDGNILLIRKLTSTNSVPAVRNLNQYGMITLLEATLSGGSSSVSAIDNVDGSLFVRTVTATGYRTAINNKGTLISGLTIQGYLNGTVSNLYANGTRALNIPVEETPDYDEGDITQWVQLSSPGWYGDNTNWQNTINSGKSVIYLKTGTYQANNRTYNIPVSVRKFMGFGTVVNGGDQFAMKLVVKDGNENSPPLIIEHFGFGISIEHLCKRPIVIKHCKIRSYISSAQAGKLYLQDVESVNLITLYPQQKVWARQFNSEILPGQIWNKGATLWILGMKTEQRGYVIKTTDCGKTELLGGLIYPAKSMTTSDPPAFICENAQHSLVFGASSYTTGMMHPVLIREVQNGITKELKYNGAIRFMMPLHVGINGACSGGSSARVIADTLQRETISIWPVPTDQAVELEWPEEQKEETVTIQVVSLQGSVVYEKTVSHTTHHQLATNQLMNGLYIVKILVGQKVFTEKMIVVH</sequence>
<keyword evidence="1" id="KW-0732">Signal</keyword>
<dbReference type="InterPro" id="IPR012334">
    <property type="entry name" value="Pectin_lyas_fold"/>
</dbReference>
<proteinExistence type="predicted"/>
<dbReference type="AlphaFoldDB" id="A0AAE3UC18"/>
<dbReference type="InterPro" id="IPR011050">
    <property type="entry name" value="Pectin_lyase_fold/virulence"/>
</dbReference>
<evidence type="ECO:0000256" key="1">
    <source>
        <dbReference type="SAM" id="SignalP"/>
    </source>
</evidence>
<evidence type="ECO:0000259" key="2">
    <source>
        <dbReference type="Pfam" id="PF12708"/>
    </source>
</evidence>
<dbReference type="Proteomes" id="UP001241110">
    <property type="component" value="Unassembled WGS sequence"/>
</dbReference>
<comment type="caution">
    <text evidence="4">The sequence shown here is derived from an EMBL/GenBank/DDBJ whole genome shotgun (WGS) entry which is preliminary data.</text>
</comment>
<gene>
    <name evidence="4" type="ORF">QNI16_31150</name>
</gene>
<protein>
    <submittedName>
        <fullName evidence="4">Glycosyl hydrolase family 28-related protein</fullName>
    </submittedName>
</protein>
<dbReference type="Pfam" id="PF18962">
    <property type="entry name" value="Por_Secre_tail"/>
    <property type="match status" value="1"/>
</dbReference>
<evidence type="ECO:0000259" key="3">
    <source>
        <dbReference type="Pfam" id="PF18962"/>
    </source>
</evidence>
<evidence type="ECO:0000313" key="4">
    <source>
        <dbReference type="EMBL" id="MDJ1484998.1"/>
    </source>
</evidence>
<feature type="chain" id="PRO_5041968325" evidence="1">
    <location>
        <begin position="21"/>
        <end position="719"/>
    </location>
</feature>
<feature type="signal peptide" evidence="1">
    <location>
        <begin position="1"/>
        <end position="20"/>
    </location>
</feature>
<dbReference type="Gene3D" id="2.160.20.10">
    <property type="entry name" value="Single-stranded right-handed beta-helix, Pectin lyase-like"/>
    <property type="match status" value="1"/>
</dbReference>
<accession>A0AAE3UC18</accession>
<name>A0AAE3UC18_9BACT</name>
<dbReference type="GO" id="GO:0016787">
    <property type="term" value="F:hydrolase activity"/>
    <property type="evidence" value="ECO:0007669"/>
    <property type="project" value="UniProtKB-KW"/>
</dbReference>
<keyword evidence="4" id="KW-0378">Hydrolase</keyword>
<feature type="domain" description="Rhamnogalacturonase A/B/Epimerase-like pectate lyase" evidence="2">
    <location>
        <begin position="48"/>
        <end position="256"/>
    </location>
</feature>
<reference evidence="4" key="1">
    <citation type="submission" date="2023-05" db="EMBL/GenBank/DDBJ databases">
        <authorList>
            <person name="Zhang X."/>
        </authorList>
    </citation>
    <scope>NUCLEOTIDE SEQUENCE</scope>
    <source>
        <strain evidence="4">YF14B1</strain>
    </source>
</reference>
<dbReference type="Pfam" id="PF12708">
    <property type="entry name" value="Pect-lyase_RHGA_epim"/>
    <property type="match status" value="1"/>
</dbReference>
<dbReference type="EMBL" id="JASJOS010000017">
    <property type="protein sequence ID" value="MDJ1484998.1"/>
    <property type="molecule type" value="Genomic_DNA"/>
</dbReference>
<dbReference type="NCBIfam" id="TIGR04183">
    <property type="entry name" value="Por_Secre_tail"/>
    <property type="match status" value="1"/>
</dbReference>
<dbReference type="SUPFAM" id="SSF51126">
    <property type="entry name" value="Pectin lyase-like"/>
    <property type="match status" value="1"/>
</dbReference>